<dbReference type="AlphaFoldDB" id="A0A916LDJ9"/>
<organism evidence="2 3">
    <name type="scientific">Mycobacterium tuberculosis</name>
    <dbReference type="NCBI Taxonomy" id="1773"/>
    <lineage>
        <taxon>Bacteria</taxon>
        <taxon>Bacillati</taxon>
        <taxon>Actinomycetota</taxon>
        <taxon>Actinomycetes</taxon>
        <taxon>Mycobacteriales</taxon>
        <taxon>Mycobacteriaceae</taxon>
        <taxon>Mycobacterium</taxon>
        <taxon>Mycobacterium tuberculosis complex</taxon>
    </lineage>
</organism>
<evidence type="ECO:0000313" key="2">
    <source>
        <dbReference type="EMBL" id="COZ17614.1"/>
    </source>
</evidence>
<feature type="compositionally biased region" description="Polar residues" evidence="1">
    <location>
        <begin position="44"/>
        <end position="57"/>
    </location>
</feature>
<gene>
    <name evidence="2" type="ORF">ERS007739_03473</name>
</gene>
<feature type="region of interest" description="Disordered" evidence="1">
    <location>
        <begin position="42"/>
        <end position="69"/>
    </location>
</feature>
<protein>
    <submittedName>
        <fullName evidence="2">Uncharacterized protein</fullName>
    </submittedName>
</protein>
<dbReference type="Proteomes" id="UP000039021">
    <property type="component" value="Unassembled WGS sequence"/>
</dbReference>
<accession>A0A916LDJ9</accession>
<sequence length="69" mass="7455">MTAIVMPRSLKEPVGLRPSTLRWIVQPVCLERLVAAMRGVPPSSRVTGVQSSPTGSRSRYAAITPGHGW</sequence>
<name>A0A916LDJ9_MYCTX</name>
<reference evidence="3" key="1">
    <citation type="submission" date="2015-03" db="EMBL/GenBank/DDBJ databases">
        <authorList>
            <consortium name="Pathogen Informatics"/>
        </authorList>
    </citation>
    <scope>NUCLEOTIDE SEQUENCE [LARGE SCALE GENOMIC DNA]</scope>
    <source>
        <strain evidence="3">N09902308</strain>
    </source>
</reference>
<dbReference type="EMBL" id="CSBK01001814">
    <property type="protein sequence ID" value="COZ17614.1"/>
    <property type="molecule type" value="Genomic_DNA"/>
</dbReference>
<evidence type="ECO:0000256" key="1">
    <source>
        <dbReference type="SAM" id="MobiDB-lite"/>
    </source>
</evidence>
<comment type="caution">
    <text evidence="2">The sequence shown here is derived from an EMBL/GenBank/DDBJ whole genome shotgun (WGS) entry which is preliminary data.</text>
</comment>
<proteinExistence type="predicted"/>
<evidence type="ECO:0000313" key="3">
    <source>
        <dbReference type="Proteomes" id="UP000039021"/>
    </source>
</evidence>